<name>A0A937XD08_UNCW3</name>
<evidence type="ECO:0000256" key="3">
    <source>
        <dbReference type="ARBA" id="ARBA00023014"/>
    </source>
</evidence>
<dbReference type="Proteomes" id="UP000779900">
    <property type="component" value="Unassembled WGS sequence"/>
</dbReference>
<gene>
    <name evidence="5" type="ORF">FJY68_02760</name>
</gene>
<dbReference type="GO" id="GO:0051536">
    <property type="term" value="F:iron-sulfur cluster binding"/>
    <property type="evidence" value="ECO:0007669"/>
    <property type="project" value="UniProtKB-KW"/>
</dbReference>
<dbReference type="PROSITE" id="PS00198">
    <property type="entry name" value="4FE4S_FER_1"/>
    <property type="match status" value="1"/>
</dbReference>
<evidence type="ECO:0000259" key="4">
    <source>
        <dbReference type="PROSITE" id="PS51379"/>
    </source>
</evidence>
<organism evidence="5 6">
    <name type="scientific">candidate division WOR-3 bacterium</name>
    <dbReference type="NCBI Taxonomy" id="2052148"/>
    <lineage>
        <taxon>Bacteria</taxon>
        <taxon>Bacteria division WOR-3</taxon>
    </lineage>
</organism>
<sequence length="182" mass="20462">MNKNEVPMHFVSTREEFRDILKRHDRFWVSNCGCREGKDAGCKRSRKDVCLLLNGDIGSSGSGKKEVTRADVDAILKEAEEKHLVVRPFRNDSRTDVDGSCFCCDDCCGYFSDPNEKCDKGAMIETTRIEDCTDCGACAGVCFFHARKMVDGKLMIDREQCYGCGLCRDVCPTDCIEVFPRP</sequence>
<dbReference type="InterPro" id="IPR017896">
    <property type="entry name" value="4Fe4S_Fe-S-bd"/>
</dbReference>
<accession>A0A937XD08</accession>
<dbReference type="EMBL" id="VGIR01000010">
    <property type="protein sequence ID" value="MBM3330757.1"/>
    <property type="molecule type" value="Genomic_DNA"/>
</dbReference>
<keyword evidence="3" id="KW-0411">Iron-sulfur</keyword>
<evidence type="ECO:0000256" key="1">
    <source>
        <dbReference type="ARBA" id="ARBA00022723"/>
    </source>
</evidence>
<proteinExistence type="predicted"/>
<dbReference type="PROSITE" id="PS51379">
    <property type="entry name" value="4FE4S_FER_2"/>
    <property type="match status" value="1"/>
</dbReference>
<dbReference type="AlphaFoldDB" id="A0A937XD08"/>
<dbReference type="Pfam" id="PF00037">
    <property type="entry name" value="Fer4"/>
    <property type="match status" value="1"/>
</dbReference>
<reference evidence="5" key="1">
    <citation type="submission" date="2019-03" db="EMBL/GenBank/DDBJ databases">
        <title>Lake Tanganyika Metagenome-Assembled Genomes (MAGs).</title>
        <authorList>
            <person name="Tran P."/>
        </authorList>
    </citation>
    <scope>NUCLEOTIDE SEQUENCE</scope>
    <source>
        <strain evidence="5">K_DeepCast_150m_m2_040</strain>
    </source>
</reference>
<feature type="domain" description="4Fe-4S ferredoxin-type" evidence="4">
    <location>
        <begin position="152"/>
        <end position="181"/>
    </location>
</feature>
<evidence type="ECO:0000256" key="2">
    <source>
        <dbReference type="ARBA" id="ARBA00023004"/>
    </source>
</evidence>
<dbReference type="Gene3D" id="3.30.70.20">
    <property type="match status" value="1"/>
</dbReference>
<dbReference type="GO" id="GO:0046872">
    <property type="term" value="F:metal ion binding"/>
    <property type="evidence" value="ECO:0007669"/>
    <property type="project" value="UniProtKB-KW"/>
</dbReference>
<evidence type="ECO:0000313" key="5">
    <source>
        <dbReference type="EMBL" id="MBM3330757.1"/>
    </source>
</evidence>
<dbReference type="InterPro" id="IPR017900">
    <property type="entry name" value="4Fe4S_Fe_S_CS"/>
</dbReference>
<protein>
    <recommendedName>
        <fullName evidence="4">4Fe-4S ferredoxin-type domain-containing protein</fullName>
    </recommendedName>
</protein>
<evidence type="ECO:0000313" key="6">
    <source>
        <dbReference type="Proteomes" id="UP000779900"/>
    </source>
</evidence>
<comment type="caution">
    <text evidence="5">The sequence shown here is derived from an EMBL/GenBank/DDBJ whole genome shotgun (WGS) entry which is preliminary data.</text>
</comment>
<dbReference type="SUPFAM" id="SSF54862">
    <property type="entry name" value="4Fe-4S ferredoxins"/>
    <property type="match status" value="1"/>
</dbReference>
<keyword evidence="2" id="KW-0408">Iron</keyword>
<keyword evidence="1" id="KW-0479">Metal-binding</keyword>